<dbReference type="KEGG" id="tdu:QJT80_02535"/>
<organism evidence="1">
    <name type="scientific">Candidatus Thiocaldithrix dubininis</name>
    <dbReference type="NCBI Taxonomy" id="3080823"/>
    <lineage>
        <taxon>Bacteria</taxon>
        <taxon>Pseudomonadati</taxon>
        <taxon>Pseudomonadota</taxon>
        <taxon>Gammaproteobacteria</taxon>
        <taxon>Thiotrichales</taxon>
        <taxon>Thiotrichaceae</taxon>
        <taxon>Candidatus Thiocaldithrix</taxon>
    </lineage>
</organism>
<gene>
    <name evidence="1" type="ORF">QJT80_02535</name>
</gene>
<dbReference type="AlphaFoldDB" id="A0AA95H901"/>
<reference evidence="1" key="2">
    <citation type="submission" date="2023-04" db="EMBL/GenBank/DDBJ databases">
        <authorList>
            <person name="Beletskiy A.V."/>
            <person name="Mardanov A.V."/>
            <person name="Ravin N.V."/>
        </authorList>
    </citation>
    <scope>NUCLEOTIDE SEQUENCE</scope>
    <source>
        <strain evidence="1">GKL-01</strain>
    </source>
</reference>
<evidence type="ECO:0000313" key="1">
    <source>
        <dbReference type="EMBL" id="WGZ91358.1"/>
    </source>
</evidence>
<reference evidence="1" key="1">
    <citation type="journal article" date="2023" name="Int. J. Mol. Sci.">
        <title>Metagenomics Revealed a New Genus 'Candidatus Thiocaldithrix dubininis' gen. nov., sp. nov. and a New Species 'Candidatus Thiothrix putei' sp. nov. in the Family Thiotrichaceae, Some Members of Which Have Traits of Both Na+- and H+-Motive Energetics.</title>
        <authorList>
            <person name="Ravin N.V."/>
            <person name="Muntyan M.S."/>
            <person name="Smolyakov D.D."/>
            <person name="Rudenko T.S."/>
            <person name="Beletsky A.V."/>
            <person name="Mardanov A.V."/>
            <person name="Grabovich M.Y."/>
        </authorList>
    </citation>
    <scope>NUCLEOTIDE SEQUENCE</scope>
    <source>
        <strain evidence="1">GKL-01</strain>
    </source>
</reference>
<protein>
    <submittedName>
        <fullName evidence="1">Uncharacterized protein</fullName>
    </submittedName>
</protein>
<dbReference type="Proteomes" id="UP001300672">
    <property type="component" value="Chromosome"/>
</dbReference>
<accession>A0AA95H901</accession>
<sequence>MTQQTANPYYAIGQLLKAAQTQTTHPDAATRARAAEKIQQWQQVFTQMLDGSLRVGSRTPLRDTPAWVTLEVAAGGFATGHLLAGGALQAHEQELLELLDLSTHPQPRLALNHYFLSEAGFNQLLTWLENGKYHIAAPEEGALLVVACLVQLGLIEQAAALVETLTPFFEQLRFYPQPTNTARYVHSLVHLQTVAECIDSLQDIQTNPRVLAQREAVNVWLPFYDRVVALMLETVVNDQPCQAISKDWLARAQATLNDYERLKKRHTLTSKHRRPNHHQYQLREFMRQYAKKPQSVQTGSALCRISYILKSYVAKRGEPHSAHCQQKRARQVDDCQRPMLAEMAKPLIQRLQALPQTQGLSSTEAVLYNIDAAEAQRFSLPFNAAMPERFQRRLQWAVDDSLENLMQRGLLTSGETLARVLPQLTADLHAAVFTEPSIRHLYAALYRAFRQRRSLLLLNLEHQVRFNELPWVSVLETQRSSNNHAQTQPMRQTLQDISALVLSRFPQTITPNKLLQELRALIKQADLTIPLVDELAVDIFMGQFTPKFSEAVHSAATLLTDSLYARYYAIDYAAVCQQLPLPQTPPTKNIKQWFSTQSTPDFNTQQLVKVCAERANLTQAGWSRHNSENGMIIEQQQILTTHNLASLWQAVPLAPVLQTELITLAKSCFTWILKQHILQTKQWQALSSWKLYLINEKLMAYAWRQMVFYLSLVPAPDLKEFWVWAEIILSQHPNHLIPKFAAHLTCLKQAAQGEIIPREQQFLGWQSLTKAQ</sequence>
<dbReference type="EMBL" id="CP124755">
    <property type="protein sequence ID" value="WGZ91358.1"/>
    <property type="molecule type" value="Genomic_DNA"/>
</dbReference>
<name>A0AA95H901_9GAMM</name>
<proteinExistence type="predicted"/>